<proteinExistence type="predicted"/>
<dbReference type="EMBL" id="KX557281">
    <property type="protein sequence ID" value="AOE44517.1"/>
    <property type="molecule type" value="Genomic_DNA"/>
</dbReference>
<evidence type="ECO:0000313" key="1">
    <source>
        <dbReference type="EMBL" id="AOE44517.1"/>
    </source>
</evidence>
<sequence>MSFNFDLFSCALCGNSPLRCTDTAAKTETCDRCLMGIYPEIEHRMSK</sequence>
<reference evidence="2" key="1">
    <citation type="submission" date="2016-07" db="EMBL/GenBank/DDBJ databases">
        <authorList>
            <person name="Florea S."/>
            <person name="Webb J.S."/>
            <person name="Jaromczyk J."/>
            <person name="Schardl C.L."/>
        </authorList>
    </citation>
    <scope>NUCLEOTIDE SEQUENCE [LARGE SCALE GENOMIC DNA]</scope>
</reference>
<protein>
    <submittedName>
        <fullName evidence="1">Uncharacterized protein</fullName>
    </submittedName>
</protein>
<evidence type="ECO:0000313" key="2">
    <source>
        <dbReference type="Proteomes" id="UP000203357"/>
    </source>
</evidence>
<dbReference type="Proteomes" id="UP000203357">
    <property type="component" value="Segment"/>
</dbReference>
<dbReference type="KEGG" id="vg:29067899"/>
<name>A0A1B3B0G8_9CAUD</name>
<accession>A0A1B3B0G8</accession>
<gene>
    <name evidence="1" type="primary">3</name>
    <name evidence="1" type="ORF">SEA_JUMBO_3</name>
</gene>
<organism evidence="1 2">
    <name type="scientific">Gordonia phage Jumbo</name>
    <dbReference type="NCBI Taxonomy" id="1887650"/>
    <lineage>
        <taxon>Viruses</taxon>
        <taxon>Duplodnaviria</taxon>
        <taxon>Heunggongvirae</taxon>
        <taxon>Uroviricota</taxon>
        <taxon>Caudoviricetes</taxon>
        <taxon>Gorjumvirus</taxon>
        <taxon>Gorjumvirus jumbo</taxon>
    </lineage>
</organism>
<dbReference type="GeneID" id="29067899"/>
<dbReference type="RefSeq" id="YP_009290968.1">
    <property type="nucleotide sequence ID" value="NC_031109.1"/>
</dbReference>
<keyword evidence="2" id="KW-1185">Reference proteome</keyword>